<reference evidence="3" key="1">
    <citation type="submission" date="2019-11" db="EMBL/GenBank/DDBJ databases">
        <title>Genomic insights into an expanded diversity of filamentous marine cyanobacteria reveals the extraordinary biosynthetic potential of Moorea and Okeania.</title>
        <authorList>
            <person name="Ferreira Leao T."/>
            <person name="Wang M."/>
            <person name="Moss N."/>
            <person name="Da Silva R."/>
            <person name="Sanders J."/>
            <person name="Nurk S."/>
            <person name="Gurevich A."/>
            <person name="Humphrey G."/>
            <person name="Reher R."/>
            <person name="Zhu Q."/>
            <person name="Belda-Ferre P."/>
            <person name="Glukhov E."/>
            <person name="Rex R."/>
            <person name="Dorrestein P.C."/>
            <person name="Knight R."/>
            <person name="Pevzner P."/>
            <person name="Gerwick W.H."/>
            <person name="Gerwick L."/>
        </authorList>
    </citation>
    <scope>NUCLEOTIDE SEQUENCE</scope>
    <source>
        <strain evidence="3">SIO1C4</strain>
    </source>
</reference>
<dbReference type="GO" id="GO:0005524">
    <property type="term" value="F:ATP binding"/>
    <property type="evidence" value="ECO:0007669"/>
    <property type="project" value="InterPro"/>
</dbReference>
<dbReference type="InterPro" id="IPR000719">
    <property type="entry name" value="Prot_kinase_dom"/>
</dbReference>
<dbReference type="PANTHER" id="PTHR10098">
    <property type="entry name" value="RAPSYN-RELATED"/>
    <property type="match status" value="1"/>
</dbReference>
<dbReference type="InterPro" id="IPR019734">
    <property type="entry name" value="TPR_rpt"/>
</dbReference>
<dbReference type="AlphaFoldDB" id="A0A6B3NE59"/>
<dbReference type="SUPFAM" id="SSF48452">
    <property type="entry name" value="TPR-like"/>
    <property type="match status" value="2"/>
</dbReference>
<feature type="repeat" description="TPR" evidence="1">
    <location>
        <begin position="163"/>
        <end position="196"/>
    </location>
</feature>
<evidence type="ECO:0000313" key="3">
    <source>
        <dbReference type="EMBL" id="NER29880.1"/>
    </source>
</evidence>
<feature type="domain" description="Protein kinase" evidence="2">
    <location>
        <begin position="179"/>
        <end position="502"/>
    </location>
</feature>
<dbReference type="GO" id="GO:0004672">
    <property type="term" value="F:protein kinase activity"/>
    <property type="evidence" value="ECO:0007669"/>
    <property type="project" value="InterPro"/>
</dbReference>
<dbReference type="SMART" id="SM00028">
    <property type="entry name" value="TPR"/>
    <property type="match status" value="6"/>
</dbReference>
<dbReference type="Gene3D" id="1.25.40.10">
    <property type="entry name" value="Tetratricopeptide repeat domain"/>
    <property type="match status" value="2"/>
</dbReference>
<evidence type="ECO:0000256" key="1">
    <source>
        <dbReference type="PROSITE-ProRule" id="PRU00339"/>
    </source>
</evidence>
<organism evidence="3">
    <name type="scientific">Symploca sp. SIO1C4</name>
    <dbReference type="NCBI Taxonomy" id="2607765"/>
    <lineage>
        <taxon>Bacteria</taxon>
        <taxon>Bacillati</taxon>
        <taxon>Cyanobacteriota</taxon>
        <taxon>Cyanophyceae</taxon>
        <taxon>Coleofasciculales</taxon>
        <taxon>Coleofasciculaceae</taxon>
        <taxon>Symploca</taxon>
    </lineage>
</organism>
<dbReference type="Pfam" id="PF13424">
    <property type="entry name" value="TPR_12"/>
    <property type="match status" value="3"/>
</dbReference>
<dbReference type="PANTHER" id="PTHR10098:SF108">
    <property type="entry name" value="TETRATRICOPEPTIDE REPEAT PROTEIN 28"/>
    <property type="match status" value="1"/>
</dbReference>
<gene>
    <name evidence="3" type="ORF">F6J89_20230</name>
</gene>
<feature type="repeat" description="TPR" evidence="1">
    <location>
        <begin position="123"/>
        <end position="156"/>
    </location>
</feature>
<comment type="caution">
    <text evidence="3">The sequence shown here is derived from an EMBL/GenBank/DDBJ whole genome shotgun (WGS) entry which is preliminary data.</text>
</comment>
<dbReference type="PROSITE" id="PS50011">
    <property type="entry name" value="PROTEIN_KINASE_DOM"/>
    <property type="match status" value="1"/>
</dbReference>
<sequence length="766" mass="85357">MRLKSITLLALISLLSASTVPLLPAFSIKPLLAQMSANPQAEAYRLVQQGIQQYNNSQFNDALESWLQALTIYQTIGNRAEEASSLINVGVAYHALGQYQKVVESYEQSLAITREINNRAKEANALIKLGLAYHALGQYQKVIEFYKQSLAITREINDRAGEAYVLAKLGLAYSDLEQYQKAFELYEQSLAIAREIDAQTEEAIVLNNLQLAYKFLEPQELIKLYEQSLTIARETENRTREAYALTHLGSAYFQLGEYHKAITFEEKSLAIAREIGSRQAEAASLNTIGAAYYNLEQYTDASIRLLKAIEVYESLRPELTDANKVSIFDTQTDVYRNLQQTLVALNKTNQALEIAERGRARAFVELLASRISDNSNQVLQGTINPISTEPLTTKQIQQIARQQKATLVEYSIVFNSLYIWVVKPTGEIAFKQVELKGKSLEKLVKKTRKSIGARARDSKEVLDRKANGLRQLHDLLIQPIAQLLPTNPEERIIFIPQESLFLAPFPALLDKNDKYLIEKHTIQTAPSIQVLDLTHKRRPQVPGNASEVLVVGNPTMPKIATNWEKLPRQLTSLPGAEREAQEIAQIHNTAPLIGDKASKVTIMQKMPNARIIHLATHGLLDHFLVHKRINEGKSAWLEALEAPGAIALAPTQTDDGLLTAPEIAPLNLKAELVVLSACNTGRGKLTGDGVIGLSRSFITAGVPSVLVSLWRVPDYATATLMIDFYTNLEEGKLDKAQALRQAMLTMLEKKRDPNNWASFTLIGEAE</sequence>
<dbReference type="Pfam" id="PF12770">
    <property type="entry name" value="CHAT"/>
    <property type="match status" value="1"/>
</dbReference>
<name>A0A6B3NE59_9CYAN</name>
<dbReference type="InterPro" id="IPR024983">
    <property type="entry name" value="CHAT_dom"/>
</dbReference>
<dbReference type="InterPro" id="IPR011990">
    <property type="entry name" value="TPR-like_helical_dom_sf"/>
</dbReference>
<evidence type="ECO:0000259" key="2">
    <source>
        <dbReference type="PROSITE" id="PS50011"/>
    </source>
</evidence>
<proteinExistence type="predicted"/>
<protein>
    <submittedName>
        <fullName evidence="3">CHAT domain-containing protein</fullName>
    </submittedName>
</protein>
<feature type="repeat" description="TPR" evidence="1">
    <location>
        <begin position="83"/>
        <end position="116"/>
    </location>
</feature>
<keyword evidence="1" id="KW-0802">TPR repeat</keyword>
<accession>A0A6B3NE59</accession>
<feature type="repeat" description="TPR" evidence="1">
    <location>
        <begin position="242"/>
        <end position="275"/>
    </location>
</feature>
<dbReference type="PROSITE" id="PS50005">
    <property type="entry name" value="TPR"/>
    <property type="match status" value="4"/>
</dbReference>
<dbReference type="EMBL" id="JAAHFQ010000446">
    <property type="protein sequence ID" value="NER29880.1"/>
    <property type="molecule type" value="Genomic_DNA"/>
</dbReference>